<dbReference type="Pfam" id="PF15977">
    <property type="entry name" value="HTH_46"/>
    <property type="match status" value="1"/>
</dbReference>
<gene>
    <name evidence="2" type="ORF">M621_19735</name>
</gene>
<accession>S4YR47</accession>
<dbReference type="PATRIC" id="fig|1348660.3.peg.3875"/>
<dbReference type="Proteomes" id="UP000014900">
    <property type="component" value="Chromosome"/>
</dbReference>
<reference evidence="2 3" key="1">
    <citation type="journal article" date="2013" name="Genome Announc.">
        <title>Genome Sequence of Serratia plymuthica Strain S13, an Endophyte with Germination- and Plant-Growth-Promoting Activity from the Flower of Styrian Oil Pumpkin.</title>
        <authorList>
            <person name="Muller H."/>
            <person name="Furnkranz M."/>
            <person name="Grube M."/>
            <person name="Berg G."/>
        </authorList>
    </citation>
    <scope>NUCLEOTIDE SEQUENCE [LARGE SCALE GENOMIC DNA]</scope>
    <source>
        <strain evidence="2">S13</strain>
    </source>
</reference>
<protein>
    <recommendedName>
        <fullName evidence="1">IprA winged helix-turn-helix domain-containing protein</fullName>
    </recommendedName>
</protein>
<feature type="domain" description="IprA winged helix-turn-helix" evidence="1">
    <location>
        <begin position="159"/>
        <end position="226"/>
    </location>
</feature>
<evidence type="ECO:0000313" key="2">
    <source>
        <dbReference type="EMBL" id="AGP47274.1"/>
    </source>
</evidence>
<dbReference type="KEGG" id="sry:M621_19735"/>
<dbReference type="eggNOG" id="COG0664">
    <property type="taxonomic scope" value="Bacteria"/>
</dbReference>
<dbReference type="InterPro" id="IPR041687">
    <property type="entry name" value="HTH_46"/>
</dbReference>
<dbReference type="AlphaFoldDB" id="S4YR47"/>
<dbReference type="HOGENOM" id="CLU_080453_1_0_6"/>
<evidence type="ECO:0000259" key="1">
    <source>
        <dbReference type="Pfam" id="PF15977"/>
    </source>
</evidence>
<sequence length="228" mass="26260">MDYQIMAAEITLTPLKKNAPALFTQDDKPTEHILALQHALTPFGKKCSFPAGKKIRLFHNGIRHWFLLQSGEMSACRDSDGLKIANFREPSLAGIAETFYPKELLFFLAESPVELLMYQESDVLETLARENLWQSLVYIQAYIIQTLSIRDKLLSGNDTYEIVCNHLHMLMNEKEAFRLSTTVPRYIQQRTQLSRSGIMKILSDLRKGDYITIEKGILYAVNRLPKRY</sequence>
<proteinExistence type="predicted"/>
<dbReference type="EMBL" id="CP006566">
    <property type="protein sequence ID" value="AGP47274.1"/>
    <property type="molecule type" value="Genomic_DNA"/>
</dbReference>
<name>S4YR47_SERPL</name>
<evidence type="ECO:0000313" key="3">
    <source>
        <dbReference type="Proteomes" id="UP000014900"/>
    </source>
</evidence>
<organism evidence="2 3">
    <name type="scientific">Serratia plymuthica S13</name>
    <dbReference type="NCBI Taxonomy" id="1348660"/>
    <lineage>
        <taxon>Bacteria</taxon>
        <taxon>Pseudomonadati</taxon>
        <taxon>Pseudomonadota</taxon>
        <taxon>Gammaproteobacteria</taxon>
        <taxon>Enterobacterales</taxon>
        <taxon>Yersiniaceae</taxon>
        <taxon>Serratia</taxon>
    </lineage>
</organism>